<evidence type="ECO:0000313" key="2">
    <source>
        <dbReference type="EMBL" id="KAG0570501.1"/>
    </source>
</evidence>
<accession>A0A8T0HFF7</accession>
<gene>
    <name evidence="2" type="ORF">KC19_6G167200</name>
</gene>
<feature type="compositionally biased region" description="Polar residues" evidence="1">
    <location>
        <begin position="272"/>
        <end position="292"/>
    </location>
</feature>
<protein>
    <submittedName>
        <fullName evidence="2">Uncharacterized protein</fullName>
    </submittedName>
</protein>
<dbReference type="EMBL" id="CM026427">
    <property type="protein sequence ID" value="KAG0570501.1"/>
    <property type="molecule type" value="Genomic_DNA"/>
</dbReference>
<evidence type="ECO:0000256" key="1">
    <source>
        <dbReference type="SAM" id="MobiDB-lite"/>
    </source>
</evidence>
<sequence>MQTLQATRKAIYSLNGKITIHPVRLLTLKLFLTPTKHQQHTRACKLTSIQASQPSRTLLQVPHDSLESLELLGAAPIHTPNLVLTKPAGLFVHVLLLNAIQGLEHLRLHTTEARPLRMNLAGPSGLIKIDAPPIWADHTAVQRSLCRVRQNLFNRRVVRPLIQNAASSTILHTRPSRARRPYEVTDTTLVRRIPAAPWLGRLGRFLPRPREYCHCTGLRSQETPLRSVDVEKRSLADAPAHAHAQAEAPRREPGGWPEQSGRHRHTRRDNFTPATRTSISMNSCSLRSMSVT</sequence>
<name>A0A8T0HFF7_CERPU</name>
<evidence type="ECO:0000313" key="3">
    <source>
        <dbReference type="Proteomes" id="UP000822688"/>
    </source>
</evidence>
<dbReference type="AlphaFoldDB" id="A0A8T0HFF7"/>
<feature type="compositionally biased region" description="Low complexity" evidence="1">
    <location>
        <begin position="236"/>
        <end position="247"/>
    </location>
</feature>
<keyword evidence="3" id="KW-1185">Reference proteome</keyword>
<reference evidence="2 3" key="1">
    <citation type="submission" date="2020-06" db="EMBL/GenBank/DDBJ databases">
        <title>WGS assembly of Ceratodon purpureus strain R40.</title>
        <authorList>
            <person name="Carey S.B."/>
            <person name="Jenkins J."/>
            <person name="Shu S."/>
            <person name="Lovell J.T."/>
            <person name="Sreedasyam A."/>
            <person name="Maumus F."/>
            <person name="Tiley G.P."/>
            <person name="Fernandez-Pozo N."/>
            <person name="Barry K."/>
            <person name="Chen C."/>
            <person name="Wang M."/>
            <person name="Lipzen A."/>
            <person name="Daum C."/>
            <person name="Saski C.A."/>
            <person name="Payton A.C."/>
            <person name="Mcbreen J.C."/>
            <person name="Conrad R.E."/>
            <person name="Kollar L.M."/>
            <person name="Olsson S."/>
            <person name="Huttunen S."/>
            <person name="Landis J.B."/>
            <person name="Wickett N.J."/>
            <person name="Johnson M.G."/>
            <person name="Rensing S.A."/>
            <person name="Grimwood J."/>
            <person name="Schmutz J."/>
            <person name="Mcdaniel S.F."/>
        </authorList>
    </citation>
    <scope>NUCLEOTIDE SEQUENCE [LARGE SCALE GENOMIC DNA]</scope>
    <source>
        <strain evidence="2 3">R40</strain>
    </source>
</reference>
<organism evidence="2 3">
    <name type="scientific">Ceratodon purpureus</name>
    <name type="common">Fire moss</name>
    <name type="synonym">Dicranum purpureum</name>
    <dbReference type="NCBI Taxonomy" id="3225"/>
    <lineage>
        <taxon>Eukaryota</taxon>
        <taxon>Viridiplantae</taxon>
        <taxon>Streptophyta</taxon>
        <taxon>Embryophyta</taxon>
        <taxon>Bryophyta</taxon>
        <taxon>Bryophytina</taxon>
        <taxon>Bryopsida</taxon>
        <taxon>Dicranidae</taxon>
        <taxon>Pseudoditrichales</taxon>
        <taxon>Ditrichaceae</taxon>
        <taxon>Ceratodon</taxon>
    </lineage>
</organism>
<feature type="region of interest" description="Disordered" evidence="1">
    <location>
        <begin position="235"/>
        <end position="292"/>
    </location>
</feature>
<dbReference type="Proteomes" id="UP000822688">
    <property type="component" value="Chromosome 6"/>
</dbReference>
<comment type="caution">
    <text evidence="2">The sequence shown here is derived from an EMBL/GenBank/DDBJ whole genome shotgun (WGS) entry which is preliminary data.</text>
</comment>
<proteinExistence type="predicted"/>